<dbReference type="Proteomes" id="UP000034366">
    <property type="component" value="Unassembled WGS sequence"/>
</dbReference>
<dbReference type="EMBL" id="LBTW01000048">
    <property type="protein sequence ID" value="KKQ47653.1"/>
    <property type="molecule type" value="Genomic_DNA"/>
</dbReference>
<keyword evidence="1" id="KW-0812">Transmembrane</keyword>
<feature type="transmembrane region" description="Helical" evidence="1">
    <location>
        <begin position="152"/>
        <end position="169"/>
    </location>
</feature>
<dbReference type="Pfam" id="PF09586">
    <property type="entry name" value="YfhO"/>
    <property type="match status" value="1"/>
</dbReference>
<accession>A0A0G0HX19</accession>
<gene>
    <name evidence="2" type="ORF">US67_C0048G0002</name>
</gene>
<evidence type="ECO:0008006" key="4">
    <source>
        <dbReference type="Google" id="ProtNLM"/>
    </source>
</evidence>
<keyword evidence="1" id="KW-0472">Membrane</keyword>
<sequence>MKKFKPKTLLPILILLALPLLFFNSILTGKMIFTGDFSGSDLIDLHYPFKYALHNSYTNSRFPLWEPNLSLGFPIAAEGQSGPFYPLNILLSFISPESSLQLSIILIFLTSLTGMYLYCRSLNFSKTESLYASVVFSFSAFFITRVKHINLIGASSYLPFLFLFIRKFFLKRSFIFILLTGIVIAMQFLLGHPQMTFYCIFAAVLYAAFEGYQTFRTKKDTSIIPNTVLFLFLSFAVAFLLSAVQILPTLEFIQLTSRQEFHILDAGAYPFKLKNLIGFVSPYGAGNPASGSYQANIAYEGIFWENAVYIGLLGIIFAVFGIYSAIKKPRPPEFLFFIFLSLFSLLVMLGASSPVFSFLWNNIPGFTLFRFPNRFNLFLIFSLSILSARGLQEAVKKIPVKKAEAKTFSSNPDDEVKFSWPLDRRRTKFLLFAVTVVDLLIFSNSYIGYAEKEKLTKVPAFSEKIASDTEKYRIYSLTQHYQNPYSVLGWKNDLAVDTILASRESIPPNNNLIYGLPSFNDRGWFEGGLSIARRDRVEEFLTSKNENQVVTGKVLGLFNVKYIITFADYVGIEIFEESTLDLGEQFGTKLKLFRNDQVLPRIYFTPEALVAENEDEAFKKVTSLEHYGPKTVILENKPNILPEEFTGVIDDFRKDNPVEIINYEDQKVEIEADIKTHGFLVLSDSFYPGWKVRIDGTEGKILRANYLVRAVELDPGKHKVEFYYDPVSFRVGLIISLFASGIVVILIVGMKMLNQFSIFKNQFTKK</sequence>
<feature type="transmembrane region" description="Helical" evidence="1">
    <location>
        <begin position="100"/>
        <end position="118"/>
    </location>
</feature>
<feature type="transmembrane region" description="Helical" evidence="1">
    <location>
        <begin position="195"/>
        <end position="215"/>
    </location>
</feature>
<feature type="transmembrane region" description="Helical" evidence="1">
    <location>
        <begin position="307"/>
        <end position="326"/>
    </location>
</feature>
<feature type="transmembrane region" description="Helical" evidence="1">
    <location>
        <begin position="727"/>
        <end position="750"/>
    </location>
</feature>
<feature type="transmembrane region" description="Helical" evidence="1">
    <location>
        <begin position="429"/>
        <end position="449"/>
    </location>
</feature>
<comment type="caution">
    <text evidence="2">The sequence shown here is derived from an EMBL/GenBank/DDBJ whole genome shotgun (WGS) entry which is preliminary data.</text>
</comment>
<evidence type="ECO:0000313" key="3">
    <source>
        <dbReference type="Proteomes" id="UP000034366"/>
    </source>
</evidence>
<feature type="transmembrane region" description="Helical" evidence="1">
    <location>
        <begin position="375"/>
        <end position="392"/>
    </location>
</feature>
<reference evidence="2 3" key="1">
    <citation type="journal article" date="2015" name="Nature">
        <title>rRNA introns, odd ribosomes, and small enigmatic genomes across a large radiation of phyla.</title>
        <authorList>
            <person name="Brown C.T."/>
            <person name="Hug L.A."/>
            <person name="Thomas B.C."/>
            <person name="Sharon I."/>
            <person name="Castelle C.J."/>
            <person name="Singh A."/>
            <person name="Wilkins M.J."/>
            <person name="Williams K.H."/>
            <person name="Banfield J.F."/>
        </authorList>
    </citation>
    <scope>NUCLEOTIDE SEQUENCE [LARGE SCALE GENOMIC DNA]</scope>
</reference>
<organism evidence="2 3">
    <name type="scientific">Candidatus Woesebacteria bacterium GW2011_GWD1_38_10</name>
    <dbReference type="NCBI Taxonomy" id="1618592"/>
    <lineage>
        <taxon>Bacteria</taxon>
        <taxon>Candidatus Woeseibacteriota</taxon>
    </lineage>
</organism>
<feature type="transmembrane region" description="Helical" evidence="1">
    <location>
        <begin position="174"/>
        <end position="189"/>
    </location>
</feature>
<dbReference type="PANTHER" id="PTHR38454:SF1">
    <property type="entry name" value="INTEGRAL MEMBRANE PROTEIN"/>
    <property type="match status" value="1"/>
</dbReference>
<evidence type="ECO:0000313" key="2">
    <source>
        <dbReference type="EMBL" id="KKQ47653.1"/>
    </source>
</evidence>
<dbReference type="AlphaFoldDB" id="A0A0G0HX19"/>
<feature type="transmembrane region" description="Helical" evidence="1">
    <location>
        <begin position="130"/>
        <end position="146"/>
    </location>
</feature>
<dbReference type="PANTHER" id="PTHR38454">
    <property type="entry name" value="INTEGRAL MEMBRANE PROTEIN-RELATED"/>
    <property type="match status" value="1"/>
</dbReference>
<feature type="transmembrane region" description="Helical" evidence="1">
    <location>
        <begin position="227"/>
        <end position="247"/>
    </location>
</feature>
<feature type="transmembrane region" description="Helical" evidence="1">
    <location>
        <begin position="333"/>
        <end position="355"/>
    </location>
</feature>
<keyword evidence="1" id="KW-1133">Transmembrane helix</keyword>
<name>A0A0G0HX19_9BACT</name>
<dbReference type="InterPro" id="IPR018580">
    <property type="entry name" value="Uncharacterised_YfhO"/>
</dbReference>
<protein>
    <recommendedName>
        <fullName evidence="4">Bacterial membrane protein YfhO</fullName>
    </recommendedName>
</protein>
<proteinExistence type="predicted"/>
<evidence type="ECO:0000256" key="1">
    <source>
        <dbReference type="SAM" id="Phobius"/>
    </source>
</evidence>